<feature type="region of interest" description="Disordered" evidence="1">
    <location>
        <begin position="99"/>
        <end position="124"/>
    </location>
</feature>
<dbReference type="RefSeq" id="WP_169584420.1">
    <property type="nucleotide sequence ID" value="NZ_VCQU01000001.1"/>
</dbReference>
<evidence type="ECO:0000313" key="2">
    <source>
        <dbReference type="EMBL" id="NMN93725.1"/>
    </source>
</evidence>
<organism evidence="2 3">
    <name type="scientific">Antrihabitans stalactiti</name>
    <dbReference type="NCBI Taxonomy" id="2584121"/>
    <lineage>
        <taxon>Bacteria</taxon>
        <taxon>Bacillati</taxon>
        <taxon>Actinomycetota</taxon>
        <taxon>Actinomycetes</taxon>
        <taxon>Mycobacteriales</taxon>
        <taxon>Nocardiaceae</taxon>
        <taxon>Antrihabitans</taxon>
    </lineage>
</organism>
<sequence>MTSPHGSESDDADVLSSASALLGRLYRMRPDQAFDTLLDAAMRHHLSPVQLARGLLELAADAQRSVATMCAPVAAAYQQWGRVLDDGFETARRATPRSLATIISRRGSDSDSTSPEEDTPTLAG</sequence>
<reference evidence="2 3" key="1">
    <citation type="submission" date="2019-05" db="EMBL/GenBank/DDBJ databases">
        <authorList>
            <person name="Lee S.D."/>
        </authorList>
    </citation>
    <scope>NUCLEOTIDE SEQUENCE [LARGE SCALE GENOMIC DNA]</scope>
    <source>
        <strain evidence="2 3">YC2-7</strain>
    </source>
</reference>
<accession>A0A848K3K0</accession>
<reference evidence="2 3" key="2">
    <citation type="submission" date="2020-06" db="EMBL/GenBank/DDBJ databases">
        <title>Antribacter stalactiti gen. nov., sp. nov., a new member of the family Nacardiaceae isolated from a cave.</title>
        <authorList>
            <person name="Kim I.S."/>
        </authorList>
    </citation>
    <scope>NUCLEOTIDE SEQUENCE [LARGE SCALE GENOMIC DNA]</scope>
    <source>
        <strain evidence="2 3">YC2-7</strain>
    </source>
</reference>
<dbReference type="Proteomes" id="UP000535543">
    <property type="component" value="Unassembled WGS sequence"/>
</dbReference>
<evidence type="ECO:0000313" key="3">
    <source>
        <dbReference type="Proteomes" id="UP000535543"/>
    </source>
</evidence>
<feature type="compositionally biased region" description="Acidic residues" evidence="1">
    <location>
        <begin position="114"/>
        <end position="124"/>
    </location>
</feature>
<dbReference type="EMBL" id="VCQU01000001">
    <property type="protein sequence ID" value="NMN93725.1"/>
    <property type="molecule type" value="Genomic_DNA"/>
</dbReference>
<evidence type="ECO:0000256" key="1">
    <source>
        <dbReference type="SAM" id="MobiDB-lite"/>
    </source>
</evidence>
<evidence type="ECO:0008006" key="4">
    <source>
        <dbReference type="Google" id="ProtNLM"/>
    </source>
</evidence>
<proteinExistence type="predicted"/>
<keyword evidence="3" id="KW-1185">Reference proteome</keyword>
<comment type="caution">
    <text evidence="2">The sequence shown here is derived from an EMBL/GenBank/DDBJ whole genome shotgun (WGS) entry which is preliminary data.</text>
</comment>
<protein>
    <recommendedName>
        <fullName evidence="4">ANTAR domain-containing protein</fullName>
    </recommendedName>
</protein>
<dbReference type="AlphaFoldDB" id="A0A848K3K0"/>
<gene>
    <name evidence="2" type="ORF">FGL95_01560</name>
</gene>
<name>A0A848K3K0_9NOCA</name>